<dbReference type="Proteomes" id="UP000054538">
    <property type="component" value="Unassembled WGS sequence"/>
</dbReference>
<keyword evidence="4" id="KW-1185">Reference proteome</keyword>
<dbReference type="EMBL" id="KN824933">
    <property type="protein sequence ID" value="KIK97479.1"/>
    <property type="molecule type" value="Genomic_DNA"/>
</dbReference>
<accession>A0A0D0E791</accession>
<dbReference type="STRING" id="930991.A0A0D0E791"/>
<evidence type="ECO:0000313" key="4">
    <source>
        <dbReference type="Proteomes" id="UP000054538"/>
    </source>
</evidence>
<feature type="chain" id="PRO_5002209452" evidence="2">
    <location>
        <begin position="22"/>
        <end position="309"/>
    </location>
</feature>
<name>A0A0D0E791_9AGAM</name>
<evidence type="ECO:0000313" key="3">
    <source>
        <dbReference type="EMBL" id="KIK97479.1"/>
    </source>
</evidence>
<dbReference type="PANTHER" id="PTHR45648:SF85">
    <property type="entry name" value="A, PUTATIVE (AFU_ORTHOLOGUE AFUA_2G10760)-RELATED"/>
    <property type="match status" value="1"/>
</dbReference>
<keyword evidence="1" id="KW-0378">Hydrolase</keyword>
<dbReference type="OrthoDB" id="1600564at2759"/>
<evidence type="ECO:0000256" key="1">
    <source>
        <dbReference type="ARBA" id="ARBA00022801"/>
    </source>
</evidence>
<dbReference type="HOGENOM" id="CLU_015101_4_2_1"/>
<dbReference type="PANTHER" id="PTHR45648">
    <property type="entry name" value="GDSL LIPASE/ACYLHYDROLASE FAMILY PROTEIN (AFU_ORTHOLOGUE AFUA_4G14700)"/>
    <property type="match status" value="1"/>
</dbReference>
<protein>
    <submittedName>
        <fullName evidence="3">Unplaced genomic scaffold scaffold_111, whole genome shotgun sequence</fullName>
    </submittedName>
</protein>
<proteinExistence type="predicted"/>
<dbReference type="InterPro" id="IPR036514">
    <property type="entry name" value="SGNH_hydro_sf"/>
</dbReference>
<dbReference type="CDD" id="cd01846">
    <property type="entry name" value="fatty_acyltransferase_like"/>
    <property type="match status" value="1"/>
</dbReference>
<dbReference type="InParanoid" id="A0A0D0E791"/>
<reference evidence="4" key="2">
    <citation type="submission" date="2015-01" db="EMBL/GenBank/DDBJ databases">
        <title>Evolutionary Origins and Diversification of the Mycorrhizal Mutualists.</title>
        <authorList>
            <consortium name="DOE Joint Genome Institute"/>
            <consortium name="Mycorrhizal Genomics Consortium"/>
            <person name="Kohler A."/>
            <person name="Kuo A."/>
            <person name="Nagy L.G."/>
            <person name="Floudas D."/>
            <person name="Copeland A."/>
            <person name="Barry K.W."/>
            <person name="Cichocki N."/>
            <person name="Veneault-Fourrey C."/>
            <person name="LaButti K."/>
            <person name="Lindquist E.A."/>
            <person name="Lipzen A."/>
            <person name="Lundell T."/>
            <person name="Morin E."/>
            <person name="Murat C."/>
            <person name="Riley R."/>
            <person name="Ohm R."/>
            <person name="Sun H."/>
            <person name="Tunlid A."/>
            <person name="Henrissat B."/>
            <person name="Grigoriev I.V."/>
            <person name="Hibbett D.S."/>
            <person name="Martin F."/>
        </authorList>
    </citation>
    <scope>NUCLEOTIDE SEQUENCE [LARGE SCALE GENOMIC DNA]</scope>
    <source>
        <strain evidence="4">Ve08.2h10</strain>
    </source>
</reference>
<evidence type="ECO:0000256" key="2">
    <source>
        <dbReference type="SAM" id="SignalP"/>
    </source>
</evidence>
<dbReference type="Gene3D" id="3.40.50.1110">
    <property type="entry name" value="SGNH hydrolase"/>
    <property type="match status" value="1"/>
</dbReference>
<sequence length="309" mass="33630">MLSRRLLALATSLLSTSGVFGIPWNATEYMFVFGDSYTADGYNVSAGVDPPVPGHTSSNGPNWVQFLTSTYNQTALKTFDLAYGGATIDAALVPPYTPTVSSIVDQVSQFDRYLATKPAGATWNSTNSLFAIWIGINDVGASSGWTDITQSEFYGVLMDRLFSQVANLYRNGARNFLFLTVPPTNRSPLVIAQGPKSVALIGTDIAAYNDQLTHRVRDFHANHTDLGSVTVFDTQPIFNTLLDEWRTFGFVNVTGYCLAYKNGTPSPTYQVDGCAPVSSYFWLDNLHPLFTVHNILAKAISTALAGYLA</sequence>
<dbReference type="SUPFAM" id="SSF52266">
    <property type="entry name" value="SGNH hydrolase"/>
    <property type="match status" value="1"/>
</dbReference>
<dbReference type="Pfam" id="PF00657">
    <property type="entry name" value="Lipase_GDSL"/>
    <property type="match status" value="1"/>
</dbReference>
<dbReference type="InterPro" id="IPR001087">
    <property type="entry name" value="GDSL"/>
</dbReference>
<dbReference type="InterPro" id="IPR051058">
    <property type="entry name" value="GDSL_Est/Lipase"/>
</dbReference>
<feature type="signal peptide" evidence="2">
    <location>
        <begin position="1"/>
        <end position="21"/>
    </location>
</feature>
<reference evidence="3 4" key="1">
    <citation type="submission" date="2014-04" db="EMBL/GenBank/DDBJ databases">
        <authorList>
            <consortium name="DOE Joint Genome Institute"/>
            <person name="Kuo A."/>
            <person name="Kohler A."/>
            <person name="Jargeat P."/>
            <person name="Nagy L.G."/>
            <person name="Floudas D."/>
            <person name="Copeland A."/>
            <person name="Barry K.W."/>
            <person name="Cichocki N."/>
            <person name="Veneault-Fourrey C."/>
            <person name="LaButti K."/>
            <person name="Lindquist E.A."/>
            <person name="Lipzen A."/>
            <person name="Lundell T."/>
            <person name="Morin E."/>
            <person name="Murat C."/>
            <person name="Sun H."/>
            <person name="Tunlid A."/>
            <person name="Henrissat B."/>
            <person name="Grigoriev I.V."/>
            <person name="Hibbett D.S."/>
            <person name="Martin F."/>
            <person name="Nordberg H.P."/>
            <person name="Cantor M.N."/>
            <person name="Hua S.X."/>
        </authorList>
    </citation>
    <scope>NUCLEOTIDE SEQUENCE [LARGE SCALE GENOMIC DNA]</scope>
    <source>
        <strain evidence="3 4">Ve08.2h10</strain>
    </source>
</reference>
<organism evidence="3 4">
    <name type="scientific">Paxillus rubicundulus Ve08.2h10</name>
    <dbReference type="NCBI Taxonomy" id="930991"/>
    <lineage>
        <taxon>Eukaryota</taxon>
        <taxon>Fungi</taxon>
        <taxon>Dikarya</taxon>
        <taxon>Basidiomycota</taxon>
        <taxon>Agaricomycotina</taxon>
        <taxon>Agaricomycetes</taxon>
        <taxon>Agaricomycetidae</taxon>
        <taxon>Boletales</taxon>
        <taxon>Paxilineae</taxon>
        <taxon>Paxillaceae</taxon>
        <taxon>Paxillus</taxon>
    </lineage>
</organism>
<keyword evidence="2" id="KW-0732">Signal</keyword>
<dbReference type="GO" id="GO:0016788">
    <property type="term" value="F:hydrolase activity, acting on ester bonds"/>
    <property type="evidence" value="ECO:0007669"/>
    <property type="project" value="InterPro"/>
</dbReference>
<gene>
    <name evidence="3" type="ORF">PAXRUDRAFT_824867</name>
</gene>
<dbReference type="AlphaFoldDB" id="A0A0D0E791"/>